<reference evidence="2 3" key="1">
    <citation type="submission" date="2019-04" db="EMBL/GenBank/DDBJ databases">
        <title>Phreatobacter aquaticus sp. nov.</title>
        <authorList>
            <person name="Choi A."/>
        </authorList>
    </citation>
    <scope>NUCLEOTIDE SEQUENCE [LARGE SCALE GENOMIC DNA]</scope>
    <source>
        <strain evidence="2 3">KCTC 52518</strain>
    </source>
</reference>
<dbReference type="SUPFAM" id="SSF50475">
    <property type="entry name" value="FMN-binding split barrel"/>
    <property type="match status" value="1"/>
</dbReference>
<dbReference type="SMART" id="SM00903">
    <property type="entry name" value="Flavin_Reduct"/>
    <property type="match status" value="1"/>
</dbReference>
<dbReference type="InterPro" id="IPR012349">
    <property type="entry name" value="Split_barrel_FMN-bd"/>
</dbReference>
<evidence type="ECO:0000313" key="3">
    <source>
        <dbReference type="Proteomes" id="UP000298781"/>
    </source>
</evidence>
<dbReference type="OrthoDB" id="9783347at2"/>
<dbReference type="EMBL" id="CP039690">
    <property type="protein sequence ID" value="QCI68117.1"/>
    <property type="molecule type" value="Genomic_DNA"/>
</dbReference>
<accession>A0A4D7BK57</accession>
<proteinExistence type="predicted"/>
<dbReference type="Pfam" id="PF01613">
    <property type="entry name" value="Flavin_Reduct"/>
    <property type="match status" value="1"/>
</dbReference>
<dbReference type="GO" id="GO:0016646">
    <property type="term" value="F:oxidoreductase activity, acting on the CH-NH group of donors, NAD or NADP as acceptor"/>
    <property type="evidence" value="ECO:0007669"/>
    <property type="project" value="UniProtKB-ARBA"/>
</dbReference>
<evidence type="ECO:0000259" key="1">
    <source>
        <dbReference type="SMART" id="SM00903"/>
    </source>
</evidence>
<dbReference type="Proteomes" id="UP000298781">
    <property type="component" value="Chromosome"/>
</dbReference>
<organism evidence="2 3">
    <name type="scientific">Phreatobacter stygius</name>
    <dbReference type="NCBI Taxonomy" id="1940610"/>
    <lineage>
        <taxon>Bacteria</taxon>
        <taxon>Pseudomonadati</taxon>
        <taxon>Pseudomonadota</taxon>
        <taxon>Alphaproteobacteria</taxon>
        <taxon>Hyphomicrobiales</taxon>
        <taxon>Phreatobacteraceae</taxon>
        <taxon>Phreatobacter</taxon>
    </lineage>
</organism>
<dbReference type="AlphaFoldDB" id="A0A4D7BK57"/>
<sequence>MHYNVTAADHGLPYDPFKAVVAPRPIGWITALDRDGRVNCSPYSFFNAISDKPHMVAFGGGGMKDARAFIEETGEFTCSLSTFDLREEMNRTSAPLPRGEDEMAFAGLEAAPSKFVKPPRVKASPAALECKYLQTVPLTSLEGVTNYFLIIGQVLGIYIDDAFIRDGIVDTGAMRPIMRAGYDQYFQVGPEQMFKMTRPPGGGNFNERKR</sequence>
<dbReference type="KEGG" id="pstg:E8M01_30125"/>
<dbReference type="PANTHER" id="PTHR43812">
    <property type="entry name" value="BLR2425 PROTEIN"/>
    <property type="match status" value="1"/>
</dbReference>
<evidence type="ECO:0000313" key="2">
    <source>
        <dbReference type="EMBL" id="QCI68117.1"/>
    </source>
</evidence>
<gene>
    <name evidence="2" type="ORF">E8M01_30125</name>
</gene>
<dbReference type="InterPro" id="IPR002563">
    <property type="entry name" value="Flavin_Rdtase-like_dom"/>
</dbReference>
<dbReference type="RefSeq" id="WP_136963537.1">
    <property type="nucleotide sequence ID" value="NZ_CP039690.1"/>
</dbReference>
<dbReference type="GO" id="GO:0010181">
    <property type="term" value="F:FMN binding"/>
    <property type="evidence" value="ECO:0007669"/>
    <property type="project" value="InterPro"/>
</dbReference>
<feature type="domain" description="Flavin reductase like" evidence="1">
    <location>
        <begin position="19"/>
        <end position="165"/>
    </location>
</feature>
<name>A0A4D7BK57_9HYPH</name>
<keyword evidence="3" id="KW-1185">Reference proteome</keyword>
<dbReference type="Gene3D" id="2.30.110.10">
    <property type="entry name" value="Electron Transport, Fmn-binding Protein, Chain A"/>
    <property type="match status" value="1"/>
</dbReference>
<dbReference type="PANTHER" id="PTHR43812:SF2">
    <property type="entry name" value="FLAVIN REDUCTASE LIKE DOMAIN-CONTAINING PROTEIN"/>
    <property type="match status" value="1"/>
</dbReference>
<protein>
    <submittedName>
        <fullName evidence="2">Flavin reductase family protein</fullName>
    </submittedName>
</protein>